<protein>
    <submittedName>
        <fullName evidence="1">Uncharacterized protein</fullName>
    </submittedName>
</protein>
<name>A0A3B0SYL8_9ZZZZ</name>
<organism evidence="1">
    <name type="scientific">hydrothermal vent metagenome</name>
    <dbReference type="NCBI Taxonomy" id="652676"/>
    <lineage>
        <taxon>unclassified sequences</taxon>
        <taxon>metagenomes</taxon>
        <taxon>ecological metagenomes</taxon>
    </lineage>
</organism>
<dbReference type="AlphaFoldDB" id="A0A3B0SYL8"/>
<evidence type="ECO:0000313" key="1">
    <source>
        <dbReference type="EMBL" id="VAW10678.1"/>
    </source>
</evidence>
<sequence length="76" mass="8628">MVVSVNSEPHKSEFNTLLNSTIKEFNAHAKKSPKRIEQLRGNKLEPYVRDVMTDLAVGSQFENSIKLVTNQCAFFT</sequence>
<dbReference type="EMBL" id="UOEL01000031">
    <property type="protein sequence ID" value="VAW10678.1"/>
    <property type="molecule type" value="Genomic_DNA"/>
</dbReference>
<accession>A0A3B0SYL8</accession>
<reference evidence="1" key="1">
    <citation type="submission" date="2018-06" db="EMBL/GenBank/DDBJ databases">
        <authorList>
            <person name="Zhirakovskaya E."/>
        </authorList>
    </citation>
    <scope>NUCLEOTIDE SEQUENCE</scope>
</reference>
<proteinExistence type="predicted"/>
<gene>
    <name evidence="1" type="ORF">MNBD_BACTEROID03-855</name>
</gene>